<keyword evidence="1" id="KW-1133">Transmembrane helix</keyword>
<accession>A0AAN6UIZ8</accession>
<dbReference type="EMBL" id="MU853412">
    <property type="protein sequence ID" value="KAK4133589.1"/>
    <property type="molecule type" value="Genomic_DNA"/>
</dbReference>
<evidence type="ECO:0000256" key="1">
    <source>
        <dbReference type="SAM" id="Phobius"/>
    </source>
</evidence>
<reference evidence="2" key="1">
    <citation type="journal article" date="2023" name="Mol. Phylogenet. Evol.">
        <title>Genome-scale phylogeny and comparative genomics of the fungal order Sordariales.</title>
        <authorList>
            <person name="Hensen N."/>
            <person name="Bonometti L."/>
            <person name="Westerberg I."/>
            <person name="Brannstrom I.O."/>
            <person name="Guillou S."/>
            <person name="Cros-Aarteil S."/>
            <person name="Calhoun S."/>
            <person name="Haridas S."/>
            <person name="Kuo A."/>
            <person name="Mondo S."/>
            <person name="Pangilinan J."/>
            <person name="Riley R."/>
            <person name="LaButti K."/>
            <person name="Andreopoulos B."/>
            <person name="Lipzen A."/>
            <person name="Chen C."/>
            <person name="Yan M."/>
            <person name="Daum C."/>
            <person name="Ng V."/>
            <person name="Clum A."/>
            <person name="Steindorff A."/>
            <person name="Ohm R.A."/>
            <person name="Martin F."/>
            <person name="Silar P."/>
            <person name="Natvig D.O."/>
            <person name="Lalanne C."/>
            <person name="Gautier V."/>
            <person name="Ament-Velasquez S.L."/>
            <person name="Kruys A."/>
            <person name="Hutchinson M.I."/>
            <person name="Powell A.J."/>
            <person name="Barry K."/>
            <person name="Miller A.N."/>
            <person name="Grigoriev I.V."/>
            <person name="Debuchy R."/>
            <person name="Gladieux P."/>
            <person name="Hiltunen Thoren M."/>
            <person name="Johannesson H."/>
        </authorList>
    </citation>
    <scope>NUCLEOTIDE SEQUENCE</scope>
    <source>
        <strain evidence="2">CBS 123565</strain>
    </source>
</reference>
<proteinExistence type="predicted"/>
<organism evidence="2 3">
    <name type="scientific">Trichocladium antarcticum</name>
    <dbReference type="NCBI Taxonomy" id="1450529"/>
    <lineage>
        <taxon>Eukaryota</taxon>
        <taxon>Fungi</taxon>
        <taxon>Dikarya</taxon>
        <taxon>Ascomycota</taxon>
        <taxon>Pezizomycotina</taxon>
        <taxon>Sordariomycetes</taxon>
        <taxon>Sordariomycetidae</taxon>
        <taxon>Sordariales</taxon>
        <taxon>Chaetomiaceae</taxon>
        <taxon>Trichocladium</taxon>
    </lineage>
</organism>
<reference evidence="2" key="2">
    <citation type="submission" date="2023-05" db="EMBL/GenBank/DDBJ databases">
        <authorList>
            <consortium name="Lawrence Berkeley National Laboratory"/>
            <person name="Steindorff A."/>
            <person name="Hensen N."/>
            <person name="Bonometti L."/>
            <person name="Westerberg I."/>
            <person name="Brannstrom I.O."/>
            <person name="Guillou S."/>
            <person name="Cros-Aarteil S."/>
            <person name="Calhoun S."/>
            <person name="Haridas S."/>
            <person name="Kuo A."/>
            <person name="Mondo S."/>
            <person name="Pangilinan J."/>
            <person name="Riley R."/>
            <person name="Labutti K."/>
            <person name="Andreopoulos B."/>
            <person name="Lipzen A."/>
            <person name="Chen C."/>
            <person name="Yanf M."/>
            <person name="Daum C."/>
            <person name="Ng V."/>
            <person name="Clum A."/>
            <person name="Ohm R."/>
            <person name="Martin F."/>
            <person name="Silar P."/>
            <person name="Natvig D."/>
            <person name="Lalanne C."/>
            <person name="Gautier V."/>
            <person name="Ament-Velasquez S.L."/>
            <person name="Kruys A."/>
            <person name="Hutchinson M.I."/>
            <person name="Powell A.J."/>
            <person name="Barry K."/>
            <person name="Miller A.N."/>
            <person name="Grigoriev I.V."/>
            <person name="Debuchy R."/>
            <person name="Gladieux P."/>
            <person name="Thoren M.H."/>
            <person name="Johannesson H."/>
        </authorList>
    </citation>
    <scope>NUCLEOTIDE SEQUENCE</scope>
    <source>
        <strain evidence="2">CBS 123565</strain>
    </source>
</reference>
<gene>
    <name evidence="2" type="ORF">BT67DRAFT_434968</name>
</gene>
<evidence type="ECO:0000313" key="3">
    <source>
        <dbReference type="Proteomes" id="UP001304895"/>
    </source>
</evidence>
<keyword evidence="1" id="KW-0812">Transmembrane</keyword>
<sequence>MSHHSNGPGDKPQPALLRRRPNAALIAIAYLAVLLTPWIVTCVLGSRTVWQSDNKSHSGALSSATAASLHRVAYLVEVLNAVAALAAVPVIYALLARAAVVFSQRTDIKKTLGVRQLFALADRRFLSLWPRGPATTGKAGTRLAAAGAVLVLLDRAALVLPPIRAILVHSEIKRFPEAAQYSKPPQHSAEVSVFPDQLPNGWVATRVALDPKIRHVASVDRRHVVEKTRQALINSFPAEWKARTWYDLRVGKGYPPYFASAVPQSTTTGLYRQHALRMNSSVSCEFMLESDFPQTCPGREKPYRLETTYTSGTNLTVKVCVPDANAAPWDFEPASSDLYIMDRQELSETLWIDVMFSRMPPNQSFRSQRVVKCTGDTTSGYFELGNHFNGGQAGPLLSNLRLPIRRPQNKNEFTYDLTSLPLPSELLGRDYGADTQGRVRDAINPLAVGPLSIAAHALFGEDSFFDLANNITNPDSSLSDTLCRISPIPFQRTHASLRRCEPGWGPYATNVPSQYATNFTNWADDRVFGLLDLITTKRRPKFGPDADNPLSTAMYHAAQAVLEAAAVPRGSSNFDRPNQIWRAEGLEVRTHVVSRAALVVVSVLMGLQVLGILALLWYGYRMPTWTDTLDAFALARLLGQWGQRTGGLFPGDGLWELTAEQREAMAVTDALVGVERPAADGPAGETEYLLGFGGPGVISRRMYKPAKAEGSESAVELNDLA</sequence>
<dbReference type="Proteomes" id="UP001304895">
    <property type="component" value="Unassembled WGS sequence"/>
</dbReference>
<evidence type="ECO:0000313" key="2">
    <source>
        <dbReference type="EMBL" id="KAK4133589.1"/>
    </source>
</evidence>
<feature type="transmembrane region" description="Helical" evidence="1">
    <location>
        <begin position="78"/>
        <end position="100"/>
    </location>
</feature>
<keyword evidence="1" id="KW-0472">Membrane</keyword>
<comment type="caution">
    <text evidence="2">The sequence shown here is derived from an EMBL/GenBank/DDBJ whole genome shotgun (WGS) entry which is preliminary data.</text>
</comment>
<name>A0AAN6UIZ8_9PEZI</name>
<feature type="transmembrane region" description="Helical" evidence="1">
    <location>
        <begin position="596"/>
        <end position="620"/>
    </location>
</feature>
<protein>
    <submittedName>
        <fullName evidence="2">Uncharacterized protein</fullName>
    </submittedName>
</protein>
<keyword evidence="3" id="KW-1185">Reference proteome</keyword>
<feature type="transmembrane region" description="Helical" evidence="1">
    <location>
        <begin position="21"/>
        <end position="40"/>
    </location>
</feature>
<dbReference type="AlphaFoldDB" id="A0AAN6UIZ8"/>